<dbReference type="AlphaFoldDB" id="A0A1B6PG99"/>
<dbReference type="InParanoid" id="A0A1B6PG99"/>
<dbReference type="Proteomes" id="UP000000768">
    <property type="component" value="Chromosome 7"/>
</dbReference>
<accession>A0A1B6PG99</accession>
<organism evidence="1 2">
    <name type="scientific">Sorghum bicolor</name>
    <name type="common">Sorghum</name>
    <name type="synonym">Sorghum vulgare</name>
    <dbReference type="NCBI Taxonomy" id="4558"/>
    <lineage>
        <taxon>Eukaryota</taxon>
        <taxon>Viridiplantae</taxon>
        <taxon>Streptophyta</taxon>
        <taxon>Embryophyta</taxon>
        <taxon>Tracheophyta</taxon>
        <taxon>Spermatophyta</taxon>
        <taxon>Magnoliopsida</taxon>
        <taxon>Liliopsida</taxon>
        <taxon>Poales</taxon>
        <taxon>Poaceae</taxon>
        <taxon>PACMAD clade</taxon>
        <taxon>Panicoideae</taxon>
        <taxon>Andropogonodae</taxon>
        <taxon>Andropogoneae</taxon>
        <taxon>Sorghinae</taxon>
        <taxon>Sorghum</taxon>
    </lineage>
</organism>
<proteinExistence type="predicted"/>
<dbReference type="EMBL" id="CM000766">
    <property type="protein sequence ID" value="KXG24700.1"/>
    <property type="molecule type" value="Genomic_DNA"/>
</dbReference>
<protein>
    <submittedName>
        <fullName evidence="1">Uncharacterized protein</fullName>
    </submittedName>
</protein>
<reference evidence="2" key="2">
    <citation type="journal article" date="2018" name="Plant J.">
        <title>The Sorghum bicolor reference genome: improved assembly, gene annotations, a transcriptome atlas, and signatures of genome organization.</title>
        <authorList>
            <person name="McCormick R.F."/>
            <person name="Truong S.K."/>
            <person name="Sreedasyam A."/>
            <person name="Jenkins J."/>
            <person name="Shu S."/>
            <person name="Sims D."/>
            <person name="Kennedy M."/>
            <person name="Amirebrahimi M."/>
            <person name="Weers B.D."/>
            <person name="McKinley B."/>
            <person name="Mattison A."/>
            <person name="Morishige D.T."/>
            <person name="Grimwood J."/>
            <person name="Schmutz J."/>
            <person name="Mullet J.E."/>
        </authorList>
    </citation>
    <scope>NUCLEOTIDE SEQUENCE [LARGE SCALE GENOMIC DNA]</scope>
    <source>
        <strain evidence="2">cv. BTx623</strain>
    </source>
</reference>
<keyword evidence="2" id="KW-1185">Reference proteome</keyword>
<evidence type="ECO:0000313" key="2">
    <source>
        <dbReference type="Proteomes" id="UP000000768"/>
    </source>
</evidence>
<dbReference type="Gramene" id="KXG24700">
    <property type="protein sequence ID" value="KXG24700"/>
    <property type="gene ID" value="SORBI_3007G074100"/>
</dbReference>
<gene>
    <name evidence="1" type="ORF">SORBI_3007G074100</name>
</gene>
<reference evidence="1 2" key="1">
    <citation type="journal article" date="2009" name="Nature">
        <title>The Sorghum bicolor genome and the diversification of grasses.</title>
        <authorList>
            <person name="Paterson A.H."/>
            <person name="Bowers J.E."/>
            <person name="Bruggmann R."/>
            <person name="Dubchak I."/>
            <person name="Grimwood J."/>
            <person name="Gundlach H."/>
            <person name="Haberer G."/>
            <person name="Hellsten U."/>
            <person name="Mitros T."/>
            <person name="Poliakov A."/>
            <person name="Schmutz J."/>
            <person name="Spannagl M."/>
            <person name="Tang H."/>
            <person name="Wang X."/>
            <person name="Wicker T."/>
            <person name="Bharti A.K."/>
            <person name="Chapman J."/>
            <person name="Feltus F.A."/>
            <person name="Gowik U."/>
            <person name="Grigoriev I.V."/>
            <person name="Lyons E."/>
            <person name="Maher C.A."/>
            <person name="Martis M."/>
            <person name="Narechania A."/>
            <person name="Otillar R.P."/>
            <person name="Penning B.W."/>
            <person name="Salamov A.A."/>
            <person name="Wang Y."/>
            <person name="Zhang L."/>
            <person name="Carpita N.C."/>
            <person name="Freeling M."/>
            <person name="Gingle A.R."/>
            <person name="Hash C.T."/>
            <person name="Keller B."/>
            <person name="Klein P."/>
            <person name="Kresovich S."/>
            <person name="McCann M.C."/>
            <person name="Ming R."/>
            <person name="Peterson D.G."/>
            <person name="Mehboob-ur-Rahman"/>
            <person name="Ware D."/>
            <person name="Westhoff P."/>
            <person name="Mayer K.F."/>
            <person name="Messing J."/>
            <person name="Rokhsar D.S."/>
        </authorList>
    </citation>
    <scope>NUCLEOTIDE SEQUENCE [LARGE SCALE GENOMIC DNA]</scope>
    <source>
        <strain evidence="2">cv. BTx623</strain>
    </source>
</reference>
<sequence length="78" mass="9027">MCRCLLLESVQFYFDGNLSDFIRNLWIACKILVFYGDKTNPSICNHNILRCPIQLIKNQSTFFFDQALPTSCCLARLS</sequence>
<evidence type="ECO:0000313" key="1">
    <source>
        <dbReference type="EMBL" id="KXG24700.1"/>
    </source>
</evidence>
<name>A0A1B6PG99_SORBI</name>